<feature type="region of interest" description="Disordered" evidence="1">
    <location>
        <begin position="303"/>
        <end position="326"/>
    </location>
</feature>
<dbReference type="Gene3D" id="1.20.120.1490">
    <property type="match status" value="1"/>
</dbReference>
<feature type="region of interest" description="Disordered" evidence="1">
    <location>
        <begin position="34"/>
        <end position="94"/>
    </location>
</feature>
<protein>
    <recommendedName>
        <fullName evidence="4">Protein refolding chaperone Spy/CpxP family</fullName>
    </recommendedName>
</protein>
<evidence type="ECO:0000313" key="3">
    <source>
        <dbReference type="EMBL" id="VFJ56467.1"/>
    </source>
</evidence>
<feature type="chain" id="PRO_5019422099" description="Protein refolding chaperone Spy/CpxP family" evidence="2">
    <location>
        <begin position="32"/>
        <end position="326"/>
    </location>
</feature>
<proteinExistence type="predicted"/>
<feature type="compositionally biased region" description="Basic and acidic residues" evidence="1">
    <location>
        <begin position="303"/>
        <end position="319"/>
    </location>
</feature>
<feature type="compositionally biased region" description="Low complexity" evidence="1">
    <location>
        <begin position="42"/>
        <end position="56"/>
    </location>
</feature>
<organism evidence="3">
    <name type="scientific">Candidatus Kentrum sp. DK</name>
    <dbReference type="NCBI Taxonomy" id="2126562"/>
    <lineage>
        <taxon>Bacteria</taxon>
        <taxon>Pseudomonadati</taxon>
        <taxon>Pseudomonadota</taxon>
        <taxon>Gammaproteobacteria</taxon>
        <taxon>Candidatus Kentrum</taxon>
    </lineage>
</organism>
<sequence length="326" mass="35025">MGRYSYTKVPGKIGSYAFVLGTLAFSTVAVSQTGNAVSDTDPSQSAPPAVQQQPPMGYGPGGQGMGLPWRAQNDAGNNAGNAPMPGPMGAHRGQSMGGFMGMPQSGGYNMRNNGPAGMGYGYYGASPFDSPPAQQSRQPMADGDAPGRMDSTPPGYAPSSGMGASPFSTSHRRMPSGRGMAMGMNAAMPSDMTQGMFPPVPHPGMGSCGGKSFRGHGDRQFGANISRLLRIPELSDEQREKIYDILDELRRDHWKAMGDKMEFSAKLRTLHREEKPDAKAIGAVYGKIFDIERKMIESGIEAEQKARDQLTGEQRDRLTNMRKSRY</sequence>
<feature type="signal peptide" evidence="2">
    <location>
        <begin position="1"/>
        <end position="31"/>
    </location>
</feature>
<evidence type="ECO:0000256" key="1">
    <source>
        <dbReference type="SAM" id="MobiDB-lite"/>
    </source>
</evidence>
<evidence type="ECO:0000256" key="2">
    <source>
        <dbReference type="SAM" id="SignalP"/>
    </source>
</evidence>
<gene>
    <name evidence="3" type="ORF">BECKDK2373B_GA0170837_105812</name>
</gene>
<dbReference type="EMBL" id="CAADEX010000058">
    <property type="protein sequence ID" value="VFJ56467.1"/>
    <property type="molecule type" value="Genomic_DNA"/>
</dbReference>
<evidence type="ECO:0008006" key="4">
    <source>
        <dbReference type="Google" id="ProtNLM"/>
    </source>
</evidence>
<feature type="region of interest" description="Disordered" evidence="1">
    <location>
        <begin position="127"/>
        <end position="174"/>
    </location>
</feature>
<feature type="compositionally biased region" description="Low complexity" evidence="1">
    <location>
        <begin position="75"/>
        <end position="90"/>
    </location>
</feature>
<name>A0A450SQY4_9GAMM</name>
<accession>A0A450SQY4</accession>
<reference evidence="3" key="1">
    <citation type="submission" date="2019-02" db="EMBL/GenBank/DDBJ databases">
        <authorList>
            <person name="Gruber-Vodicka R. H."/>
            <person name="Seah K. B. B."/>
        </authorList>
    </citation>
    <scope>NUCLEOTIDE SEQUENCE</scope>
    <source>
        <strain evidence="3">BECK_DK47</strain>
    </source>
</reference>
<keyword evidence="2" id="KW-0732">Signal</keyword>
<dbReference type="AlphaFoldDB" id="A0A450SQY4"/>